<sequence>MNKMNKPVVIIGGGTGGLAMALFLEKADIKSEVFEQAPAFTKAGASYLVHAKGVHVISELGLEDELTQVSHPLTEYRLKDSDGSDMLDSDALRVDPSSDDSFIYIARHELVNILYEETKRKGITVHFSKKLTNLEQTKDSVTAYFDDGTEYEGDLLIGADGIHSRTRELIFPHEYLRYNNKWAVFGMASEGDLEEASMFLEQEHISSYFKDNFNFTISKHHPTAEERLSWIFIELQDRKKPKSELEYKPVDEFKQDLADRFKDFKEPISELIQNSGTFFPTNVFNIGSLERFSKGRVALIGDALQTTDPLSGLGASLSLEDALYLAKMIRDHVDHEDAFYYYEYDRKDSVRKIHDKTLEMEQSISKDLDHFIDSTGEDQLKSILLDLPKVYWK</sequence>
<accession>A0A1G8Y8A9</accession>
<dbReference type="PANTHER" id="PTHR13789">
    <property type="entry name" value="MONOOXYGENASE"/>
    <property type="match status" value="1"/>
</dbReference>
<dbReference type="Pfam" id="PF01494">
    <property type="entry name" value="FAD_binding_3"/>
    <property type="match status" value="1"/>
</dbReference>
<protein>
    <submittedName>
        <fullName evidence="4">2-polyprenyl-6-methoxyphenol hydroxylase</fullName>
    </submittedName>
</protein>
<keyword evidence="1" id="KW-0560">Oxidoreductase</keyword>
<evidence type="ECO:0000259" key="3">
    <source>
        <dbReference type="Pfam" id="PF01494"/>
    </source>
</evidence>
<dbReference type="Proteomes" id="UP000199433">
    <property type="component" value="Unassembled WGS sequence"/>
</dbReference>
<dbReference type="AlphaFoldDB" id="A0A1G8Y8A9"/>
<dbReference type="InterPro" id="IPR036188">
    <property type="entry name" value="FAD/NAD-bd_sf"/>
</dbReference>
<dbReference type="PANTHER" id="PTHR13789:SF309">
    <property type="entry name" value="PUTATIVE (AFU_ORTHOLOGUE AFUA_6G14510)-RELATED"/>
    <property type="match status" value="1"/>
</dbReference>
<keyword evidence="2" id="KW-0503">Monooxygenase</keyword>
<dbReference type="GO" id="GO:0071949">
    <property type="term" value="F:FAD binding"/>
    <property type="evidence" value="ECO:0007669"/>
    <property type="project" value="InterPro"/>
</dbReference>
<dbReference type="InterPro" id="IPR050493">
    <property type="entry name" value="FAD-dep_Monooxygenase_BioMet"/>
</dbReference>
<dbReference type="SUPFAM" id="SSF51905">
    <property type="entry name" value="FAD/NAD(P)-binding domain"/>
    <property type="match status" value="1"/>
</dbReference>
<keyword evidence="5" id="KW-1185">Reference proteome</keyword>
<name>A0A1G8Y8A9_9LACT</name>
<feature type="domain" description="FAD-binding" evidence="3">
    <location>
        <begin position="7"/>
        <end position="355"/>
    </location>
</feature>
<dbReference type="RefSeq" id="WP_091265580.1">
    <property type="nucleotide sequence ID" value="NZ_FNFK01000009.1"/>
</dbReference>
<evidence type="ECO:0000313" key="4">
    <source>
        <dbReference type="EMBL" id="SDJ99028.1"/>
    </source>
</evidence>
<organism evidence="4 5">
    <name type="scientific">Alkalibacterium thalassium</name>
    <dbReference type="NCBI Taxonomy" id="426701"/>
    <lineage>
        <taxon>Bacteria</taxon>
        <taxon>Bacillati</taxon>
        <taxon>Bacillota</taxon>
        <taxon>Bacilli</taxon>
        <taxon>Lactobacillales</taxon>
        <taxon>Carnobacteriaceae</taxon>
        <taxon>Alkalibacterium</taxon>
    </lineage>
</organism>
<dbReference type="STRING" id="426701.SAMN04488098_10098"/>
<reference evidence="5" key="1">
    <citation type="submission" date="2016-10" db="EMBL/GenBank/DDBJ databases">
        <authorList>
            <person name="Varghese N."/>
            <person name="Submissions S."/>
        </authorList>
    </citation>
    <scope>NUCLEOTIDE SEQUENCE [LARGE SCALE GENOMIC DNA]</scope>
    <source>
        <strain evidence="5">DSM 19181</strain>
    </source>
</reference>
<evidence type="ECO:0000256" key="2">
    <source>
        <dbReference type="ARBA" id="ARBA00023033"/>
    </source>
</evidence>
<proteinExistence type="predicted"/>
<dbReference type="EMBL" id="FNFK01000009">
    <property type="protein sequence ID" value="SDJ99028.1"/>
    <property type="molecule type" value="Genomic_DNA"/>
</dbReference>
<evidence type="ECO:0000256" key="1">
    <source>
        <dbReference type="ARBA" id="ARBA00023002"/>
    </source>
</evidence>
<dbReference type="Gene3D" id="3.50.50.60">
    <property type="entry name" value="FAD/NAD(P)-binding domain"/>
    <property type="match status" value="1"/>
</dbReference>
<dbReference type="PRINTS" id="PR00420">
    <property type="entry name" value="RNGMNOXGNASE"/>
</dbReference>
<dbReference type="OrthoDB" id="9766816at2"/>
<gene>
    <name evidence="4" type="ORF">SAMN04488098_10098</name>
</gene>
<evidence type="ECO:0000313" key="5">
    <source>
        <dbReference type="Proteomes" id="UP000199433"/>
    </source>
</evidence>
<dbReference type="GO" id="GO:0004497">
    <property type="term" value="F:monooxygenase activity"/>
    <property type="evidence" value="ECO:0007669"/>
    <property type="project" value="UniProtKB-KW"/>
</dbReference>
<dbReference type="InterPro" id="IPR002938">
    <property type="entry name" value="FAD-bd"/>
</dbReference>